<evidence type="ECO:0000256" key="1">
    <source>
        <dbReference type="SAM" id="Phobius"/>
    </source>
</evidence>
<protein>
    <submittedName>
        <fullName evidence="3">Cell division suppressor protein YneA</fullName>
    </submittedName>
</protein>
<keyword evidence="1" id="KW-1133">Transmembrane helix</keyword>
<organism evidence="3 4">
    <name type="scientific">Pseudoneobacillus rhizosphaerae</name>
    <dbReference type="NCBI Taxonomy" id="2880968"/>
    <lineage>
        <taxon>Bacteria</taxon>
        <taxon>Bacillati</taxon>
        <taxon>Bacillota</taxon>
        <taxon>Bacilli</taxon>
        <taxon>Bacillales</taxon>
        <taxon>Bacillaceae</taxon>
        <taxon>Pseudoneobacillus</taxon>
    </lineage>
</organism>
<dbReference type="GO" id="GO:0051301">
    <property type="term" value="P:cell division"/>
    <property type="evidence" value="ECO:0007669"/>
    <property type="project" value="UniProtKB-KW"/>
</dbReference>
<dbReference type="Gene3D" id="3.10.350.10">
    <property type="entry name" value="LysM domain"/>
    <property type="match status" value="1"/>
</dbReference>
<keyword evidence="4" id="KW-1185">Reference proteome</keyword>
<name>A0A9C7LAC8_9BACI</name>
<evidence type="ECO:0000313" key="4">
    <source>
        <dbReference type="Proteomes" id="UP000789845"/>
    </source>
</evidence>
<gene>
    <name evidence="3" type="primary">yneA_2</name>
    <name evidence="3" type="ORF">NEOCIP111885_01011</name>
</gene>
<dbReference type="PROSITE" id="PS51782">
    <property type="entry name" value="LYSM"/>
    <property type="match status" value="1"/>
</dbReference>
<sequence>MKKLWATHSYTILLIVVSCLSTLFLSLKSDIKEEEYVKVTIEVGDTVWEYAEQYSKNSHLSKKQFVNWVLTKNDLSDKHLYPGDELILPIKNISKEANTELASAIGE</sequence>
<dbReference type="Proteomes" id="UP000789845">
    <property type="component" value="Unassembled WGS sequence"/>
</dbReference>
<dbReference type="AlphaFoldDB" id="A0A9C7LAC8"/>
<dbReference type="InterPro" id="IPR036779">
    <property type="entry name" value="LysM_dom_sf"/>
</dbReference>
<dbReference type="InterPro" id="IPR018392">
    <property type="entry name" value="LysM"/>
</dbReference>
<dbReference type="PROSITE" id="PS51257">
    <property type="entry name" value="PROKAR_LIPOPROTEIN"/>
    <property type="match status" value="1"/>
</dbReference>
<keyword evidence="3" id="KW-0131">Cell cycle</keyword>
<reference evidence="3" key="1">
    <citation type="submission" date="2021-10" db="EMBL/GenBank/DDBJ databases">
        <authorList>
            <person name="Criscuolo A."/>
        </authorList>
    </citation>
    <scope>NUCLEOTIDE SEQUENCE</scope>
    <source>
        <strain evidence="3">CIP111885</strain>
    </source>
</reference>
<keyword evidence="3" id="KW-0132">Cell division</keyword>
<feature type="domain" description="LysM" evidence="2">
    <location>
        <begin position="37"/>
        <end position="88"/>
    </location>
</feature>
<keyword evidence="1" id="KW-0812">Transmembrane</keyword>
<keyword evidence="1" id="KW-0472">Membrane</keyword>
<accession>A0A9C7LAC8</accession>
<feature type="transmembrane region" description="Helical" evidence="1">
    <location>
        <begin position="6"/>
        <end position="27"/>
    </location>
</feature>
<evidence type="ECO:0000313" key="3">
    <source>
        <dbReference type="EMBL" id="CAG9607320.1"/>
    </source>
</evidence>
<proteinExistence type="predicted"/>
<dbReference type="EMBL" id="CAKJTG010000005">
    <property type="protein sequence ID" value="CAG9607320.1"/>
    <property type="molecule type" value="Genomic_DNA"/>
</dbReference>
<dbReference type="RefSeq" id="WP_230495591.1">
    <property type="nucleotide sequence ID" value="NZ_CAKJTG010000005.1"/>
</dbReference>
<comment type="caution">
    <text evidence="3">The sequence shown here is derived from an EMBL/GenBank/DDBJ whole genome shotgun (WGS) entry which is preliminary data.</text>
</comment>
<evidence type="ECO:0000259" key="2">
    <source>
        <dbReference type="PROSITE" id="PS51782"/>
    </source>
</evidence>